<comment type="caution">
    <text evidence="1">The sequence shown here is derived from an EMBL/GenBank/DDBJ whole genome shotgun (WGS) entry which is preliminary data.</text>
</comment>
<organism evidence="1 2">
    <name type="scientific">Pannonibacter tanglangensis</name>
    <dbReference type="NCBI Taxonomy" id="2750084"/>
    <lineage>
        <taxon>Bacteria</taxon>
        <taxon>Pseudomonadati</taxon>
        <taxon>Pseudomonadota</taxon>
        <taxon>Alphaproteobacteria</taxon>
        <taxon>Hyphomicrobiales</taxon>
        <taxon>Stappiaceae</taxon>
        <taxon>Pannonibacter</taxon>
    </lineage>
</organism>
<dbReference type="InterPro" id="IPR000182">
    <property type="entry name" value="GNAT_dom"/>
</dbReference>
<keyword evidence="2" id="KW-1185">Reference proteome</keyword>
<evidence type="ECO:0000313" key="1">
    <source>
        <dbReference type="EMBL" id="NBN80495.1"/>
    </source>
</evidence>
<dbReference type="AlphaFoldDB" id="A0A7X5F6A7"/>
<evidence type="ECO:0000313" key="2">
    <source>
        <dbReference type="Proteomes" id="UP000586722"/>
    </source>
</evidence>
<dbReference type="Proteomes" id="UP000586722">
    <property type="component" value="Unassembled WGS sequence"/>
</dbReference>
<sequence>MNTQLVETRPARQGDAAALADVHAAAWRGAYRGLLDGLDLERLVTNRTPRWWADALARGVRIDLIEVSGEVAGYATSGPCRMRGLPAAGEIYELYLHPHYQGLGFGRKLFEAARASLESRRLPGLAVRVLGDNTPACGFYRALGGRLTSRSWHTTGGRKLELLVYCWPAHPS</sequence>
<dbReference type="InterPro" id="IPR016181">
    <property type="entry name" value="Acyl_CoA_acyltransferase"/>
</dbReference>
<reference evidence="2" key="1">
    <citation type="submission" date="2020-01" db="EMBL/GenBank/DDBJ databases">
        <authorList>
            <person name="Fang Y."/>
            <person name="Sun R."/>
            <person name="Nie L."/>
            <person name="He J."/>
            <person name="Hao L."/>
            <person name="Wang L."/>
            <person name="Su S."/>
            <person name="Lv E."/>
            <person name="Zhang Z."/>
            <person name="Xie R."/>
            <person name="Liu H."/>
        </authorList>
    </citation>
    <scope>NUCLEOTIDE SEQUENCE [LARGE SCALE GENOMIC DNA]</scope>
    <source>
        <strain evidence="2">XCT-53</strain>
    </source>
</reference>
<dbReference type="PANTHER" id="PTHR43877">
    <property type="entry name" value="AMINOALKYLPHOSPHONATE N-ACETYLTRANSFERASE-RELATED-RELATED"/>
    <property type="match status" value="1"/>
</dbReference>
<name>A0A7X5F6A7_9HYPH</name>
<dbReference type="EMBL" id="JAABLQ010000004">
    <property type="protein sequence ID" value="NBN80495.1"/>
    <property type="molecule type" value="Genomic_DNA"/>
</dbReference>
<dbReference type="CDD" id="cd04301">
    <property type="entry name" value="NAT_SF"/>
    <property type="match status" value="1"/>
</dbReference>
<dbReference type="GO" id="GO:0016747">
    <property type="term" value="F:acyltransferase activity, transferring groups other than amino-acyl groups"/>
    <property type="evidence" value="ECO:0007669"/>
    <property type="project" value="InterPro"/>
</dbReference>
<dbReference type="Pfam" id="PF00583">
    <property type="entry name" value="Acetyltransf_1"/>
    <property type="match status" value="1"/>
</dbReference>
<dbReference type="PROSITE" id="PS51186">
    <property type="entry name" value="GNAT"/>
    <property type="match status" value="1"/>
</dbReference>
<dbReference type="SUPFAM" id="SSF55729">
    <property type="entry name" value="Acyl-CoA N-acyltransferases (Nat)"/>
    <property type="match status" value="1"/>
</dbReference>
<gene>
    <name evidence="1" type="ORF">GWI72_19645</name>
</gene>
<accession>A0A7X5F6A7</accession>
<dbReference type="RefSeq" id="WP_161678056.1">
    <property type="nucleotide sequence ID" value="NZ_JAABLP010000007.1"/>
</dbReference>
<dbReference type="InterPro" id="IPR050832">
    <property type="entry name" value="Bact_Acetyltransf"/>
</dbReference>
<protein>
    <submittedName>
        <fullName evidence="1">GNAT family N-acetyltransferase</fullName>
    </submittedName>
</protein>
<proteinExistence type="predicted"/>
<dbReference type="Gene3D" id="3.40.630.30">
    <property type="match status" value="1"/>
</dbReference>